<dbReference type="Proteomes" id="UP000016935">
    <property type="component" value="Unassembled WGS sequence"/>
</dbReference>
<gene>
    <name evidence="1" type="ORF">SETTUDRAFT_31930</name>
</gene>
<reference evidence="1 2" key="1">
    <citation type="journal article" date="2012" name="PLoS Pathog.">
        <title>Diverse lifestyles and strategies of plant pathogenesis encoded in the genomes of eighteen Dothideomycetes fungi.</title>
        <authorList>
            <person name="Ohm R.A."/>
            <person name="Feau N."/>
            <person name="Henrissat B."/>
            <person name="Schoch C.L."/>
            <person name="Horwitz B.A."/>
            <person name="Barry K.W."/>
            <person name="Condon B.J."/>
            <person name="Copeland A.C."/>
            <person name="Dhillon B."/>
            <person name="Glaser F."/>
            <person name="Hesse C.N."/>
            <person name="Kosti I."/>
            <person name="LaButti K."/>
            <person name="Lindquist E.A."/>
            <person name="Lucas S."/>
            <person name="Salamov A.A."/>
            <person name="Bradshaw R.E."/>
            <person name="Ciuffetti L."/>
            <person name="Hamelin R.C."/>
            <person name="Kema G.H.J."/>
            <person name="Lawrence C."/>
            <person name="Scott J.A."/>
            <person name="Spatafora J.W."/>
            <person name="Turgeon B.G."/>
            <person name="de Wit P.J.G.M."/>
            <person name="Zhong S."/>
            <person name="Goodwin S.B."/>
            <person name="Grigoriev I.V."/>
        </authorList>
    </citation>
    <scope>NUCLEOTIDE SEQUENCE [LARGE SCALE GENOMIC DNA]</scope>
    <source>
        <strain evidence="2">28A</strain>
    </source>
</reference>
<dbReference type="EMBL" id="KB908703">
    <property type="protein sequence ID" value="EOA84678.1"/>
    <property type="molecule type" value="Genomic_DNA"/>
</dbReference>
<reference evidence="1 2" key="2">
    <citation type="journal article" date="2013" name="PLoS Genet.">
        <title>Comparative genome structure, secondary metabolite, and effector coding capacity across Cochliobolus pathogens.</title>
        <authorList>
            <person name="Condon B.J."/>
            <person name="Leng Y."/>
            <person name="Wu D."/>
            <person name="Bushley K.E."/>
            <person name="Ohm R.A."/>
            <person name="Otillar R."/>
            <person name="Martin J."/>
            <person name="Schackwitz W."/>
            <person name="Grimwood J."/>
            <person name="MohdZainudin N."/>
            <person name="Xue C."/>
            <person name="Wang R."/>
            <person name="Manning V.A."/>
            <person name="Dhillon B."/>
            <person name="Tu Z.J."/>
            <person name="Steffenson B.J."/>
            <person name="Salamov A."/>
            <person name="Sun H."/>
            <person name="Lowry S."/>
            <person name="LaButti K."/>
            <person name="Han J."/>
            <person name="Copeland A."/>
            <person name="Lindquist E."/>
            <person name="Barry K."/>
            <person name="Schmutz J."/>
            <person name="Baker S.E."/>
            <person name="Ciuffetti L.M."/>
            <person name="Grigoriev I.V."/>
            <person name="Zhong S."/>
            <person name="Turgeon B.G."/>
        </authorList>
    </citation>
    <scope>NUCLEOTIDE SEQUENCE [LARGE SCALE GENOMIC DNA]</scope>
    <source>
        <strain evidence="2">28A</strain>
    </source>
</reference>
<dbReference type="OrthoDB" id="3781081at2759"/>
<name>R0JUI5_EXST2</name>
<keyword evidence="2" id="KW-1185">Reference proteome</keyword>
<dbReference type="GeneID" id="19403602"/>
<evidence type="ECO:0000313" key="1">
    <source>
        <dbReference type="EMBL" id="EOA84678.1"/>
    </source>
</evidence>
<evidence type="ECO:0000313" key="2">
    <source>
        <dbReference type="Proteomes" id="UP000016935"/>
    </source>
</evidence>
<dbReference type="AlphaFoldDB" id="R0JUI5"/>
<proteinExistence type="predicted"/>
<dbReference type="RefSeq" id="XP_008026980.1">
    <property type="nucleotide sequence ID" value="XM_008028789.1"/>
</dbReference>
<dbReference type="HOGENOM" id="CLU_1046503_0_0_1"/>
<organism evidence="1 2">
    <name type="scientific">Exserohilum turcicum (strain 28A)</name>
    <name type="common">Northern leaf blight fungus</name>
    <name type="synonym">Setosphaeria turcica</name>
    <dbReference type="NCBI Taxonomy" id="671987"/>
    <lineage>
        <taxon>Eukaryota</taxon>
        <taxon>Fungi</taxon>
        <taxon>Dikarya</taxon>
        <taxon>Ascomycota</taxon>
        <taxon>Pezizomycotina</taxon>
        <taxon>Dothideomycetes</taxon>
        <taxon>Pleosporomycetidae</taxon>
        <taxon>Pleosporales</taxon>
        <taxon>Pleosporineae</taxon>
        <taxon>Pleosporaceae</taxon>
        <taxon>Exserohilum</taxon>
    </lineage>
</organism>
<accession>R0JUI5</accession>
<protein>
    <submittedName>
        <fullName evidence="1">Uncharacterized protein</fullName>
    </submittedName>
</protein>
<sequence>MSSTNSLATIPFPNLPFEMREIIYSFALHPEHSFSDPQPLAFATSDTRASDNPLYLQWLNPLCRVNEATRVDASLYLIQVTTFYILYPEQVVKFEMFLRSLGGNRGFTAICRLDFQLFGRHQPSAGLGNTFIELTKQCPKLTQVRIKFEVRNMVVDPCNWKEDSIMLPKSLRTFDSTRLRDLDEVISSYRMAGFFELQSLNKLIVEVWPRVRVSDRHCMQDVLVDCTPLMEKLVEWLQEGFRTRGKNVDVSLVEASSSGLRWTRRD</sequence>